<reference evidence="1" key="1">
    <citation type="journal article" date="2023" name="G3 (Bethesda)">
        <title>Whole genome assemblies of Zophobas morio and Tenebrio molitor.</title>
        <authorList>
            <person name="Kaur S."/>
            <person name="Stinson S.A."/>
            <person name="diCenzo G.C."/>
        </authorList>
    </citation>
    <scope>NUCLEOTIDE SEQUENCE</scope>
    <source>
        <strain evidence="1">QUZm001</strain>
    </source>
</reference>
<sequence>MPVVAEIAFMTISYSLILMKMISITRNVKTLGQLLSTLNNEISWTLDDVSVDALLAAFSLYRPTQFDILCDIVKTLQPNGFRKGLVECVKRHRAIVKY</sequence>
<organism evidence="1 2">
    <name type="scientific">Zophobas morio</name>
    <dbReference type="NCBI Taxonomy" id="2755281"/>
    <lineage>
        <taxon>Eukaryota</taxon>
        <taxon>Metazoa</taxon>
        <taxon>Ecdysozoa</taxon>
        <taxon>Arthropoda</taxon>
        <taxon>Hexapoda</taxon>
        <taxon>Insecta</taxon>
        <taxon>Pterygota</taxon>
        <taxon>Neoptera</taxon>
        <taxon>Endopterygota</taxon>
        <taxon>Coleoptera</taxon>
        <taxon>Polyphaga</taxon>
        <taxon>Cucujiformia</taxon>
        <taxon>Tenebrionidae</taxon>
        <taxon>Zophobas</taxon>
    </lineage>
</organism>
<proteinExistence type="predicted"/>
<name>A0AA38MPV8_9CUCU</name>
<keyword evidence="2" id="KW-1185">Reference proteome</keyword>
<dbReference type="EMBL" id="JALNTZ010000002">
    <property type="protein sequence ID" value="KAJ3663579.1"/>
    <property type="molecule type" value="Genomic_DNA"/>
</dbReference>
<accession>A0AA38MPV8</accession>
<dbReference type="AlphaFoldDB" id="A0AA38MPV8"/>
<dbReference type="Proteomes" id="UP001168821">
    <property type="component" value="Unassembled WGS sequence"/>
</dbReference>
<evidence type="ECO:0000313" key="1">
    <source>
        <dbReference type="EMBL" id="KAJ3663579.1"/>
    </source>
</evidence>
<evidence type="ECO:0000313" key="2">
    <source>
        <dbReference type="Proteomes" id="UP001168821"/>
    </source>
</evidence>
<comment type="caution">
    <text evidence="1">The sequence shown here is derived from an EMBL/GenBank/DDBJ whole genome shotgun (WGS) entry which is preliminary data.</text>
</comment>
<gene>
    <name evidence="1" type="ORF">Zmor_007827</name>
</gene>
<protein>
    <submittedName>
        <fullName evidence="1">Uncharacterized protein</fullName>
    </submittedName>
</protein>